<evidence type="ECO:0000313" key="2">
    <source>
        <dbReference type="Proteomes" id="UP001059617"/>
    </source>
</evidence>
<name>A0ABY5WD10_9ACTN</name>
<dbReference type="RefSeq" id="WP_259866039.1">
    <property type="nucleotide sequence ID" value="NZ_BAAAST010000003.1"/>
</dbReference>
<evidence type="ECO:0000313" key="1">
    <source>
        <dbReference type="EMBL" id="UWP86653.1"/>
    </source>
</evidence>
<accession>A0ABY5WD10</accession>
<sequence length="183" mass="20384">MRRRHLEDFTARRATGHTLPVTVHAGGVPLRGTIQWTDDGSLQIFGVPKQNHPDQQAAHLCTLDQYVDQADPNPDVTFTVKVAQYDANRDQLSWVRAAYLATFAALGWHYIFRPVMDPYRAQYREPGAATTPWPAQARRPDTAVPHRRIGGGWPYPTTQDFGHRPAIGSVLSARTANPHVAVA</sequence>
<protein>
    <submittedName>
        <fullName evidence="1">Uncharacterized protein</fullName>
    </submittedName>
</protein>
<reference evidence="1" key="1">
    <citation type="submission" date="2021-04" db="EMBL/GenBank/DDBJ databases">
        <authorList>
            <person name="Hartkoorn R.C."/>
            <person name="Beaudoing E."/>
            <person name="Hot D."/>
        </authorList>
    </citation>
    <scope>NUCLEOTIDE SEQUENCE</scope>
    <source>
        <strain evidence="1">NRRL B-16292</strain>
    </source>
</reference>
<dbReference type="Proteomes" id="UP001059617">
    <property type="component" value="Chromosome"/>
</dbReference>
<organism evidence="1 2">
    <name type="scientific">Dactylosporangium fulvum</name>
    <dbReference type="NCBI Taxonomy" id="53359"/>
    <lineage>
        <taxon>Bacteria</taxon>
        <taxon>Bacillati</taxon>
        <taxon>Actinomycetota</taxon>
        <taxon>Actinomycetes</taxon>
        <taxon>Micromonosporales</taxon>
        <taxon>Micromonosporaceae</taxon>
        <taxon>Dactylosporangium</taxon>
    </lineage>
</organism>
<gene>
    <name evidence="1" type="ORF">Dfulv_21405</name>
</gene>
<reference evidence="1" key="2">
    <citation type="submission" date="2022-09" db="EMBL/GenBank/DDBJ databases">
        <title>Biosynthetic gene clusters of Dactylosporangioum fulvum.</title>
        <authorList>
            <person name="Caradec T."/>
        </authorList>
    </citation>
    <scope>NUCLEOTIDE SEQUENCE</scope>
    <source>
        <strain evidence="1">NRRL B-16292</strain>
    </source>
</reference>
<keyword evidence="2" id="KW-1185">Reference proteome</keyword>
<dbReference type="EMBL" id="CP073720">
    <property type="protein sequence ID" value="UWP86653.1"/>
    <property type="molecule type" value="Genomic_DNA"/>
</dbReference>
<proteinExistence type="predicted"/>